<dbReference type="PROSITE" id="PS51146">
    <property type="entry name" value="KAIC"/>
    <property type="match status" value="2"/>
</dbReference>
<feature type="domain" description="KaiC" evidence="7">
    <location>
        <begin position="2"/>
        <end position="236"/>
    </location>
</feature>
<dbReference type="Pfam" id="PF06745">
    <property type="entry name" value="ATPase"/>
    <property type="match status" value="2"/>
</dbReference>
<organism evidence="8 9">
    <name type="scientific">Candidatus Glassbacteria bacterium GWA2_58_10</name>
    <dbReference type="NCBI Taxonomy" id="1817865"/>
    <lineage>
        <taxon>Bacteria</taxon>
        <taxon>Candidatus Glassiibacteriota</taxon>
    </lineage>
</organism>
<keyword evidence="6" id="KW-0378">Hydrolase</keyword>
<keyword evidence="4" id="KW-0677">Repeat</keyword>
<dbReference type="SUPFAM" id="SSF52540">
    <property type="entry name" value="P-loop containing nucleoside triphosphate hydrolases"/>
    <property type="match status" value="2"/>
</dbReference>
<dbReference type="Proteomes" id="UP000176992">
    <property type="component" value="Unassembled WGS sequence"/>
</dbReference>
<comment type="caution">
    <text evidence="8">The sequence shown here is derived from an EMBL/GenBank/DDBJ whole genome shotgun (WGS) entry which is preliminary data.</text>
</comment>
<evidence type="ECO:0000256" key="5">
    <source>
        <dbReference type="ARBA" id="ARBA00022777"/>
    </source>
</evidence>
<dbReference type="InterPro" id="IPR030665">
    <property type="entry name" value="KaiC"/>
</dbReference>
<evidence type="ECO:0000256" key="2">
    <source>
        <dbReference type="ARBA" id="ARBA00022553"/>
    </source>
</evidence>
<dbReference type="InterPro" id="IPR027417">
    <property type="entry name" value="P-loop_NTPase"/>
</dbReference>
<dbReference type="AlphaFoldDB" id="A0A1F5YA20"/>
<dbReference type="PANTHER" id="PTHR42926:SF1">
    <property type="entry name" value="CIRCADIAN CLOCK OSCILLATOR PROTEIN KAIC 1"/>
    <property type="match status" value="1"/>
</dbReference>
<feature type="domain" description="KaiC" evidence="7">
    <location>
        <begin position="245"/>
        <end position="478"/>
    </location>
</feature>
<dbReference type="EMBL" id="MFIV01000242">
    <property type="protein sequence ID" value="OGF97080.1"/>
    <property type="molecule type" value="Genomic_DNA"/>
</dbReference>
<sequence length="514" mass="57036">MKLIKTGTEGLDEVFFGGIIADNALLVEGTPGAGKTTLGLQYIYKGALQYHQPGIILTFEEEPDKLYRDALAFGWNLRDLESKNMLRIIPSSPEAVHDMLLKPDSGFSRLSKSIGAGRIMVDSVTHFRRMTDNTQQLRVLLSKFLTGLMHLTTSAVLIKEIESSEKEGASIEEYIVDTVLRLSYEQRTRHRRERFLEVIKSRGQSHLSGKHTVKFTDTGLEVYPVCGALHTLPEGESTAAEPDAQLLSSGIKGLDQMCRGGFPAGSASVVAGSSGTGKSVFATQFLYEGLRRGENVLLITFQQQPPELAAAARTFGVKLDRYLKSGALQVLYLNTIDLSVDELLHELKKRLAGGGASRLVVDGLSQMMQTVEEEDYMVDYLGALLKLFTRHRVTSLFTFEVDKMFGSFEFDSRRTLGLFDNLVLLRYVELEGEIRRAIALLKMRGTDHDKSIQEYVISASGIEVKTKFKGRVDVMGGTGAGQADAVELKDILSDATRWAEATRRLRERQNQPLK</sequence>
<evidence type="ECO:0000256" key="3">
    <source>
        <dbReference type="ARBA" id="ARBA00022679"/>
    </source>
</evidence>
<keyword evidence="5" id="KW-0418">Kinase</keyword>
<evidence type="ECO:0000259" key="7">
    <source>
        <dbReference type="PROSITE" id="PS51146"/>
    </source>
</evidence>
<dbReference type="GO" id="GO:0004674">
    <property type="term" value="F:protein serine/threonine kinase activity"/>
    <property type="evidence" value="ECO:0007669"/>
    <property type="project" value="UniProtKB-EC"/>
</dbReference>
<keyword evidence="3" id="KW-0808">Transferase</keyword>
<accession>A0A1F5YA20</accession>
<dbReference type="EC" id="2.7.11.1" evidence="1"/>
<dbReference type="GO" id="GO:0016787">
    <property type="term" value="F:hydrolase activity"/>
    <property type="evidence" value="ECO:0007669"/>
    <property type="project" value="UniProtKB-KW"/>
</dbReference>
<protein>
    <recommendedName>
        <fullName evidence="1">non-specific serine/threonine protein kinase</fullName>
        <ecNumber evidence="1">2.7.11.1</ecNumber>
    </recommendedName>
</protein>
<gene>
    <name evidence="8" type="ORF">A2Z86_10680</name>
</gene>
<dbReference type="PRINTS" id="PR01874">
    <property type="entry name" value="DNAREPAIRADA"/>
</dbReference>
<name>A0A1F5YA20_9BACT</name>
<dbReference type="InterPro" id="IPR010624">
    <property type="entry name" value="KaiC_dom"/>
</dbReference>
<reference evidence="8 9" key="1">
    <citation type="journal article" date="2016" name="Nat. Commun.">
        <title>Thousands of microbial genomes shed light on interconnected biogeochemical processes in an aquifer system.</title>
        <authorList>
            <person name="Anantharaman K."/>
            <person name="Brown C.T."/>
            <person name="Hug L.A."/>
            <person name="Sharon I."/>
            <person name="Castelle C.J."/>
            <person name="Probst A.J."/>
            <person name="Thomas B.C."/>
            <person name="Singh A."/>
            <person name="Wilkins M.J."/>
            <person name="Karaoz U."/>
            <person name="Brodie E.L."/>
            <person name="Williams K.H."/>
            <person name="Hubbard S.S."/>
            <person name="Banfield J.F."/>
        </authorList>
    </citation>
    <scope>NUCLEOTIDE SEQUENCE [LARGE SCALE GENOMIC DNA]</scope>
</reference>
<dbReference type="PANTHER" id="PTHR42926">
    <property type="match status" value="1"/>
</dbReference>
<dbReference type="InterPro" id="IPR014774">
    <property type="entry name" value="KaiC-like_dom"/>
</dbReference>
<dbReference type="PIRSF" id="PIRSF039117">
    <property type="entry name" value="KaiC"/>
    <property type="match status" value="1"/>
</dbReference>
<evidence type="ECO:0000313" key="9">
    <source>
        <dbReference type="Proteomes" id="UP000176992"/>
    </source>
</evidence>
<dbReference type="Gene3D" id="3.40.50.300">
    <property type="entry name" value="P-loop containing nucleotide triphosphate hydrolases"/>
    <property type="match status" value="2"/>
</dbReference>
<keyword evidence="2" id="KW-0597">Phosphoprotein</keyword>
<evidence type="ECO:0000256" key="4">
    <source>
        <dbReference type="ARBA" id="ARBA00022737"/>
    </source>
</evidence>
<evidence type="ECO:0000313" key="8">
    <source>
        <dbReference type="EMBL" id="OGF97080.1"/>
    </source>
</evidence>
<evidence type="ECO:0000256" key="6">
    <source>
        <dbReference type="ARBA" id="ARBA00022801"/>
    </source>
</evidence>
<evidence type="ECO:0000256" key="1">
    <source>
        <dbReference type="ARBA" id="ARBA00012513"/>
    </source>
</evidence>
<dbReference type="GO" id="GO:0005524">
    <property type="term" value="F:ATP binding"/>
    <property type="evidence" value="ECO:0007669"/>
    <property type="project" value="InterPro"/>
</dbReference>
<dbReference type="InterPro" id="IPR051347">
    <property type="entry name" value="Circadian_clock_KaiC-rel"/>
</dbReference>
<proteinExistence type="predicted"/>